<dbReference type="Gene3D" id="2.40.30.130">
    <property type="match status" value="1"/>
</dbReference>
<keyword evidence="11" id="KW-0963">Cytoplasm</keyword>
<dbReference type="InterPro" id="IPR050058">
    <property type="entry name" value="Ala-tRNA_ligase"/>
</dbReference>
<dbReference type="PRINTS" id="PR00980">
    <property type="entry name" value="TRNASYNTHALA"/>
</dbReference>
<dbReference type="Pfam" id="PF07973">
    <property type="entry name" value="tRNA_SAD"/>
    <property type="match status" value="1"/>
</dbReference>
<dbReference type="Gene3D" id="3.30.54.20">
    <property type="match status" value="1"/>
</dbReference>
<dbReference type="SUPFAM" id="SSF55681">
    <property type="entry name" value="Class II aaRS and biotin synthetases"/>
    <property type="match status" value="1"/>
</dbReference>
<dbReference type="InterPro" id="IPR002318">
    <property type="entry name" value="Ala-tRNA-lgiase_IIc"/>
</dbReference>
<dbReference type="Proteomes" id="UP000004095">
    <property type="component" value="Unassembled WGS sequence"/>
</dbReference>
<sequence>MDSKTIRQKFLDFFREKQHQIVDSAPLVVKNDPTLMFTNAGMNQFKDFFLGTKTAENRRVADTQKCLRVSGKHNDLEEVGHDTYHHTMFEMLGNWSFGDYFKKEAIAWAWELLTEVFELPKDRLYVTVFEGDKGDSLEPDQEAFDIWKKYINEDRIIYASKEDNFWEMGETGPCGPCSEIHIDLRDANEIAKTPGKGLVNQDDPQVVEIWNLVFIQFNRMANKSLQNLPDKHVDTGMGFERLAMAIQGKKSNYDTDVFQPMIQYLAKVAGTQYGKEEKIDIALRVIADHIRAISFAITDGQLPGNNGAGYVIRRILRRAVRYGYSYLGFNEPFLHTLVPMLSEQFAEVFPELKQQQAHVSNIIIQEEKSFLRTLANGLKLLDEVVAKTKEKQQKEIAGIDVFTLSDRYGFPSDLTNLVASENGLGIDEAGFKEELKKQKLRSQQDAQKSTGDWIVLNSGESEFIGYDETSSFTKVLRYREIEVKKKKQYEIVLETTPFYAESGGQVGDTGSLEFRAEAGTVTVPVIDTKKENDLIIHYSPKNDFTKIADLAQVEVFAQVKEQRRRLTENNHSATHLVHSALRQVLGQHVEQRGSLVNDVILRFDFSHNAKMTDEEIAEVERIVNEKIRENIALDERRAVPYKEAIESLGATGLFGEKYGDTVRVITFDENYSRELCGGCHVPSTGVIGFFKIITEASVASGVRRIEAVTATKAEEYVQNQVALVNQVKDLLKNPKDLPKAIESLIKEKTDLSKQIEVLENQQVQALKQGLLDTVKQTNGINFIAQKVSLPSADALKNLAFDVRKNQDNLFMVLASDIKGKPQIAVMISDNLVEEKSLNAGKIVKELAREIKGGGGGQAFFATAGGKDATGLDKVVERAEEFVA</sequence>
<dbReference type="Gene3D" id="3.30.930.10">
    <property type="entry name" value="Bira Bifunctional Protein, Domain 2"/>
    <property type="match status" value="1"/>
</dbReference>
<feature type="binding site" evidence="11">
    <location>
        <position position="680"/>
    </location>
    <ligand>
        <name>Zn(2+)</name>
        <dbReference type="ChEBI" id="CHEBI:29105"/>
    </ligand>
</feature>
<dbReference type="PANTHER" id="PTHR11777">
    <property type="entry name" value="ALANYL-TRNA SYNTHETASE"/>
    <property type="match status" value="1"/>
</dbReference>
<dbReference type="InterPro" id="IPR009000">
    <property type="entry name" value="Transl_B-barrel_sf"/>
</dbReference>
<comment type="subcellular location">
    <subcellularLocation>
        <location evidence="11">Cytoplasm</location>
    </subcellularLocation>
</comment>
<keyword evidence="4 11" id="KW-0479">Metal-binding</keyword>
<evidence type="ECO:0000256" key="8">
    <source>
        <dbReference type="ARBA" id="ARBA00022884"/>
    </source>
</evidence>
<evidence type="ECO:0000256" key="1">
    <source>
        <dbReference type="ARBA" id="ARBA00008226"/>
    </source>
</evidence>
<dbReference type="GO" id="GO:0002161">
    <property type="term" value="F:aminoacyl-tRNA deacylase activity"/>
    <property type="evidence" value="ECO:0007669"/>
    <property type="project" value="TreeGrafter"/>
</dbReference>
<dbReference type="FunFam" id="3.10.310.40:FF:000001">
    <property type="entry name" value="Alanine--tRNA ligase"/>
    <property type="match status" value="1"/>
</dbReference>
<evidence type="ECO:0000256" key="12">
    <source>
        <dbReference type="SAM" id="Coils"/>
    </source>
</evidence>
<name>A1ZYX1_MICM2</name>
<feature type="binding site" evidence="11">
    <location>
        <position position="571"/>
    </location>
    <ligand>
        <name>Zn(2+)</name>
        <dbReference type="ChEBI" id="CHEBI:29105"/>
    </ligand>
</feature>
<dbReference type="PANTHER" id="PTHR11777:SF9">
    <property type="entry name" value="ALANINE--TRNA LIGASE, CYTOPLASMIC"/>
    <property type="match status" value="1"/>
</dbReference>
<dbReference type="InterPro" id="IPR012947">
    <property type="entry name" value="tRNA_SAD"/>
</dbReference>
<dbReference type="GO" id="GO:0005737">
    <property type="term" value="C:cytoplasm"/>
    <property type="evidence" value="ECO:0007669"/>
    <property type="project" value="UniProtKB-SubCell"/>
</dbReference>
<evidence type="ECO:0000313" key="14">
    <source>
        <dbReference type="EMBL" id="EAY24407.1"/>
    </source>
</evidence>
<proteinExistence type="inferred from homology"/>
<dbReference type="PROSITE" id="PS50860">
    <property type="entry name" value="AA_TRNA_LIGASE_II_ALA"/>
    <property type="match status" value="1"/>
</dbReference>
<dbReference type="AlphaFoldDB" id="A1ZYX1"/>
<dbReference type="Gene3D" id="3.10.310.40">
    <property type="match status" value="1"/>
</dbReference>
<dbReference type="SUPFAM" id="SSF101353">
    <property type="entry name" value="Putative anticodon-binding domain of alanyl-tRNA synthetase (AlaRS)"/>
    <property type="match status" value="1"/>
</dbReference>
<dbReference type="CDD" id="cd00673">
    <property type="entry name" value="AlaRS_core"/>
    <property type="match status" value="1"/>
</dbReference>
<keyword evidence="5 11" id="KW-0547">Nucleotide-binding</keyword>
<reference evidence="14 15" key="1">
    <citation type="submission" date="2007-01" db="EMBL/GenBank/DDBJ databases">
        <authorList>
            <person name="Haygood M."/>
            <person name="Podell S."/>
            <person name="Anderson C."/>
            <person name="Hopkinson B."/>
            <person name="Roe K."/>
            <person name="Barbeau K."/>
            <person name="Gaasterland T."/>
            <person name="Ferriera S."/>
            <person name="Johnson J."/>
            <person name="Kravitz S."/>
            <person name="Beeson K."/>
            <person name="Sutton G."/>
            <person name="Rogers Y.-H."/>
            <person name="Friedman R."/>
            <person name="Frazier M."/>
            <person name="Venter J.C."/>
        </authorList>
    </citation>
    <scope>NUCLEOTIDE SEQUENCE [LARGE SCALE GENOMIC DNA]</scope>
    <source>
        <strain evidence="14 15">ATCC 23134</strain>
    </source>
</reference>
<evidence type="ECO:0000259" key="13">
    <source>
        <dbReference type="PROSITE" id="PS50860"/>
    </source>
</evidence>
<dbReference type="SMART" id="SM00863">
    <property type="entry name" value="tRNA_SAD"/>
    <property type="match status" value="1"/>
</dbReference>
<dbReference type="OrthoDB" id="9803884at2"/>
<keyword evidence="12" id="KW-0175">Coiled coil</keyword>
<comment type="domain">
    <text evidence="11">Consists of three domains; the N-terminal catalytic domain, the editing domain and the C-terminal C-Ala domain. The editing domain removes incorrectly charged amino acids, while the C-Ala domain, along with tRNA(Ala), serves as a bridge to cooperatively bring together the editing and aminoacylation centers thus stimulating deacylation of misacylated tRNAs.</text>
</comment>
<organism evidence="14 15">
    <name type="scientific">Microscilla marina ATCC 23134</name>
    <dbReference type="NCBI Taxonomy" id="313606"/>
    <lineage>
        <taxon>Bacteria</taxon>
        <taxon>Pseudomonadati</taxon>
        <taxon>Bacteroidota</taxon>
        <taxon>Cytophagia</taxon>
        <taxon>Cytophagales</taxon>
        <taxon>Microscillaceae</taxon>
        <taxon>Microscilla</taxon>
    </lineage>
</organism>
<dbReference type="InterPro" id="IPR018162">
    <property type="entry name" value="Ala-tRNA-ligase_IIc_anticod-bd"/>
</dbReference>
<comment type="caution">
    <text evidence="14">The sequence shown here is derived from an EMBL/GenBank/DDBJ whole genome shotgun (WGS) entry which is preliminary data.</text>
</comment>
<dbReference type="InterPro" id="IPR018165">
    <property type="entry name" value="Ala-tRNA-synth_IIc_core"/>
</dbReference>
<dbReference type="FunFam" id="3.30.930.10:FF:000011">
    <property type="entry name" value="Alanine--tRNA ligase, cytoplasmic"/>
    <property type="match status" value="1"/>
</dbReference>
<keyword evidence="9 11" id="KW-0648">Protein biosynthesis</keyword>
<dbReference type="SUPFAM" id="SSF50447">
    <property type="entry name" value="Translation proteins"/>
    <property type="match status" value="1"/>
</dbReference>
<dbReference type="eggNOG" id="COG0013">
    <property type="taxonomic scope" value="Bacteria"/>
</dbReference>
<dbReference type="GO" id="GO:0008270">
    <property type="term" value="F:zinc ion binding"/>
    <property type="evidence" value="ECO:0007669"/>
    <property type="project" value="UniProtKB-UniRule"/>
</dbReference>
<feature type="binding site" evidence="11">
    <location>
        <position position="676"/>
    </location>
    <ligand>
        <name>Zn(2+)</name>
        <dbReference type="ChEBI" id="CHEBI:29105"/>
    </ligand>
</feature>
<dbReference type="SUPFAM" id="SSF55186">
    <property type="entry name" value="ThrRS/AlaRS common domain"/>
    <property type="match status" value="1"/>
</dbReference>
<dbReference type="InterPro" id="IPR023033">
    <property type="entry name" value="Ala_tRNA_ligase_euk/bac"/>
</dbReference>
<comment type="function">
    <text evidence="11">Catalyzes the attachment of alanine to tRNA(Ala) in a two-step reaction: alanine is first activated by ATP to form Ala-AMP and then transferred to the acceptor end of tRNA(Ala). Also edits incorrectly charged Ser-tRNA(Ala) and Gly-tRNA(Ala) via its editing domain.</text>
</comment>
<keyword evidence="10 11" id="KW-0030">Aminoacyl-tRNA synthetase</keyword>
<dbReference type="Gene3D" id="3.30.980.10">
    <property type="entry name" value="Threonyl-trna Synthetase, Chain A, domain 2"/>
    <property type="match status" value="1"/>
</dbReference>
<dbReference type="Pfam" id="PF01411">
    <property type="entry name" value="tRNA-synt_2c"/>
    <property type="match status" value="1"/>
</dbReference>
<keyword evidence="7 11" id="KW-0067">ATP-binding</keyword>
<comment type="cofactor">
    <cofactor evidence="11">
        <name>Zn(2+)</name>
        <dbReference type="ChEBI" id="CHEBI:29105"/>
    </cofactor>
    <text evidence="11">Binds 1 zinc ion per subunit.</text>
</comment>
<feature type="binding site" evidence="11">
    <location>
        <position position="575"/>
    </location>
    <ligand>
        <name>Zn(2+)</name>
        <dbReference type="ChEBI" id="CHEBI:29105"/>
    </ligand>
</feature>
<dbReference type="GO" id="GO:0004813">
    <property type="term" value="F:alanine-tRNA ligase activity"/>
    <property type="evidence" value="ECO:0007669"/>
    <property type="project" value="UniProtKB-UniRule"/>
</dbReference>
<protein>
    <recommendedName>
        <fullName evidence="11">Alanine--tRNA ligase</fullName>
        <ecNumber evidence="11">6.1.1.7</ecNumber>
    </recommendedName>
    <alternativeName>
        <fullName evidence="11">Alanyl-tRNA synthetase</fullName>
        <shortName evidence="11">AlaRS</shortName>
    </alternativeName>
</protein>
<dbReference type="EC" id="6.1.1.7" evidence="11"/>
<dbReference type="InterPro" id="IPR018163">
    <property type="entry name" value="Thr/Ala-tRNA-synth_IIc_edit"/>
</dbReference>
<keyword evidence="3 11" id="KW-0436">Ligase</keyword>
<evidence type="ECO:0000256" key="3">
    <source>
        <dbReference type="ARBA" id="ARBA00022598"/>
    </source>
</evidence>
<dbReference type="GO" id="GO:0005524">
    <property type="term" value="F:ATP binding"/>
    <property type="evidence" value="ECO:0007669"/>
    <property type="project" value="UniProtKB-UniRule"/>
</dbReference>
<keyword evidence="2 11" id="KW-0820">tRNA-binding</keyword>
<dbReference type="InterPro" id="IPR003156">
    <property type="entry name" value="DHHA1_dom"/>
</dbReference>
<feature type="coiled-coil region" evidence="12">
    <location>
        <begin position="741"/>
        <end position="768"/>
    </location>
</feature>
<comment type="similarity">
    <text evidence="1 11">Belongs to the class-II aminoacyl-tRNA synthetase family.</text>
</comment>
<dbReference type="GO" id="GO:0000049">
    <property type="term" value="F:tRNA binding"/>
    <property type="evidence" value="ECO:0007669"/>
    <property type="project" value="UniProtKB-KW"/>
</dbReference>
<dbReference type="Pfam" id="PF02272">
    <property type="entry name" value="DHHA1"/>
    <property type="match status" value="1"/>
</dbReference>
<accession>A1ZYX1</accession>
<evidence type="ECO:0000256" key="5">
    <source>
        <dbReference type="ARBA" id="ARBA00022741"/>
    </source>
</evidence>
<dbReference type="GO" id="GO:0006419">
    <property type="term" value="P:alanyl-tRNA aminoacylation"/>
    <property type="evidence" value="ECO:0007669"/>
    <property type="project" value="UniProtKB-UniRule"/>
</dbReference>
<evidence type="ECO:0000256" key="9">
    <source>
        <dbReference type="ARBA" id="ARBA00022917"/>
    </source>
</evidence>
<keyword evidence="15" id="KW-1185">Reference proteome</keyword>
<dbReference type="NCBIfam" id="TIGR00344">
    <property type="entry name" value="alaS"/>
    <property type="match status" value="1"/>
</dbReference>
<evidence type="ECO:0000256" key="2">
    <source>
        <dbReference type="ARBA" id="ARBA00022555"/>
    </source>
</evidence>
<gene>
    <name evidence="11" type="primary">alaS</name>
    <name evidence="14" type="ORF">M23134_01747</name>
</gene>
<evidence type="ECO:0000256" key="6">
    <source>
        <dbReference type="ARBA" id="ARBA00022833"/>
    </source>
</evidence>
<evidence type="ECO:0000256" key="4">
    <source>
        <dbReference type="ARBA" id="ARBA00022723"/>
    </source>
</evidence>
<evidence type="ECO:0000256" key="7">
    <source>
        <dbReference type="ARBA" id="ARBA00022840"/>
    </source>
</evidence>
<evidence type="ECO:0000256" key="10">
    <source>
        <dbReference type="ARBA" id="ARBA00023146"/>
    </source>
</evidence>
<keyword evidence="8 11" id="KW-0694">RNA-binding</keyword>
<evidence type="ECO:0000256" key="11">
    <source>
        <dbReference type="HAMAP-Rule" id="MF_00036"/>
    </source>
</evidence>
<dbReference type="FunFam" id="3.30.980.10:FF:000004">
    <property type="entry name" value="Alanine--tRNA ligase, cytoplasmic"/>
    <property type="match status" value="1"/>
</dbReference>
<comment type="catalytic activity">
    <reaction evidence="11">
        <text>tRNA(Ala) + L-alanine + ATP = L-alanyl-tRNA(Ala) + AMP + diphosphate</text>
        <dbReference type="Rhea" id="RHEA:12540"/>
        <dbReference type="Rhea" id="RHEA-COMP:9657"/>
        <dbReference type="Rhea" id="RHEA-COMP:9923"/>
        <dbReference type="ChEBI" id="CHEBI:30616"/>
        <dbReference type="ChEBI" id="CHEBI:33019"/>
        <dbReference type="ChEBI" id="CHEBI:57972"/>
        <dbReference type="ChEBI" id="CHEBI:78442"/>
        <dbReference type="ChEBI" id="CHEBI:78497"/>
        <dbReference type="ChEBI" id="CHEBI:456215"/>
        <dbReference type="EC" id="6.1.1.7"/>
    </reaction>
</comment>
<dbReference type="RefSeq" id="WP_002704854.1">
    <property type="nucleotide sequence ID" value="NZ_AAWS01000070.1"/>
</dbReference>
<dbReference type="InterPro" id="IPR045864">
    <property type="entry name" value="aa-tRNA-synth_II/BPL/LPL"/>
</dbReference>
<dbReference type="EMBL" id="AAWS01000070">
    <property type="protein sequence ID" value="EAY24407.1"/>
    <property type="molecule type" value="Genomic_DNA"/>
</dbReference>
<feature type="domain" description="Alanyl-transfer RNA synthetases family profile" evidence="13">
    <location>
        <begin position="1"/>
        <end position="719"/>
    </location>
</feature>
<dbReference type="HAMAP" id="MF_00036_B">
    <property type="entry name" value="Ala_tRNA_synth_B"/>
    <property type="match status" value="1"/>
</dbReference>
<keyword evidence="6 11" id="KW-0862">Zinc</keyword>
<evidence type="ECO:0000313" key="15">
    <source>
        <dbReference type="Proteomes" id="UP000004095"/>
    </source>
</evidence>
<dbReference type="InterPro" id="IPR018164">
    <property type="entry name" value="Ala-tRNA-synth_IIc_N"/>
</dbReference>